<evidence type="ECO:0000259" key="1">
    <source>
        <dbReference type="Pfam" id="PF05171"/>
    </source>
</evidence>
<dbReference type="SUPFAM" id="SSF144064">
    <property type="entry name" value="Heme iron utilization protein-like"/>
    <property type="match status" value="1"/>
</dbReference>
<dbReference type="GO" id="GO:0006826">
    <property type="term" value="P:iron ion transport"/>
    <property type="evidence" value="ECO:0007669"/>
    <property type="project" value="InterPro"/>
</dbReference>
<feature type="domain" description="Haemin-degrading HemS/ChuX" evidence="1">
    <location>
        <begin position="213"/>
        <end position="343"/>
    </location>
</feature>
<dbReference type="Proteomes" id="UP000484076">
    <property type="component" value="Unassembled WGS sequence"/>
</dbReference>
<comment type="caution">
    <text evidence="2">The sequence shown here is derived from an EMBL/GenBank/DDBJ whole genome shotgun (WGS) entry which is preliminary data.</text>
</comment>
<dbReference type="EMBL" id="WHUT02000012">
    <property type="protein sequence ID" value="NUB46176.1"/>
    <property type="molecule type" value="Genomic_DNA"/>
</dbReference>
<dbReference type="AlphaFoldDB" id="A0A8X8KQN8"/>
<sequence length="352" mass="38102">MAADLVPAPLSPAKIRLLRAENPKPRARDFAALHGISEAALVAAFVGHGTTRIDATVDLLFPLIGTLGDVMALTRNSSCVHERRGSYTPFHGGAHAAMVTGDEIDMRMFPAHWVHGFAVEENSPEGAKRSLQIFDAHGDAVHKVHLKPESDHLAFITLVETLRVAEQSDTVATTPRAAPEGPRADPARADDLRAEWGQMTDTHQFLKLVRRLKMNRLGANRVVGSPFALPLETGAVTAALHAAADGKVPVMIFVGNQGCIQIHGGPIEKVVPMGPWINVMDPRFNLHLRADHIAEVWLVTKPTQRGDAVSVEAFDADGELIVQIFGYRKNTGPEAWQALTATLPRLAVEVMA</sequence>
<evidence type="ECO:0000313" key="3">
    <source>
        <dbReference type="Proteomes" id="UP000484076"/>
    </source>
</evidence>
<dbReference type="CDD" id="cd16830">
    <property type="entry name" value="HemS-like_N"/>
    <property type="match status" value="1"/>
</dbReference>
<accession>A0A8X8KQN8</accession>
<dbReference type="RefSeq" id="WP_152828341.1">
    <property type="nucleotide sequence ID" value="NZ_WHUT02000012.1"/>
</dbReference>
<protein>
    <submittedName>
        <fullName evidence="2">Hemin-degrading factor</fullName>
    </submittedName>
</protein>
<dbReference type="InterPro" id="IPR007845">
    <property type="entry name" value="HemS/ChuX_dom"/>
</dbReference>
<dbReference type="Gene3D" id="3.40.1570.10">
    <property type="entry name" value="HemS/ChuS/ChuX like domains"/>
    <property type="match status" value="2"/>
</dbReference>
<organism evidence="2 3">
    <name type="scientific">Fertoeibacter niger</name>
    <dbReference type="NCBI Taxonomy" id="2656921"/>
    <lineage>
        <taxon>Bacteria</taxon>
        <taxon>Pseudomonadati</taxon>
        <taxon>Pseudomonadota</taxon>
        <taxon>Alphaproteobacteria</taxon>
        <taxon>Rhodobacterales</taxon>
        <taxon>Paracoccaceae</taxon>
        <taxon>Fertoeibacter</taxon>
    </lineage>
</organism>
<name>A0A8X8KQN8_9RHOB</name>
<dbReference type="InterPro" id="IPR053733">
    <property type="entry name" value="Heme_Transport_Util_sf"/>
</dbReference>
<dbReference type="CDD" id="cd16831">
    <property type="entry name" value="HemS-like_C"/>
    <property type="match status" value="1"/>
</dbReference>
<feature type="domain" description="Haemin-degrading HemS/ChuX" evidence="1">
    <location>
        <begin position="35"/>
        <end position="162"/>
    </location>
</feature>
<evidence type="ECO:0000313" key="2">
    <source>
        <dbReference type="EMBL" id="NUB46176.1"/>
    </source>
</evidence>
<dbReference type="Pfam" id="PF05171">
    <property type="entry name" value="HemS"/>
    <property type="match status" value="2"/>
</dbReference>
<reference evidence="2" key="1">
    <citation type="submission" date="2020-05" db="EMBL/GenBank/DDBJ databases">
        <title>Fertoebacter nigrum gen. nov., sp. nov., a new member of the family Rhodobacteraceae.</title>
        <authorList>
            <person name="Szuroczki S."/>
            <person name="Abbaszade G."/>
            <person name="Buni D."/>
            <person name="Schumann P."/>
            <person name="Toth E."/>
        </authorList>
    </citation>
    <scope>NUCLEOTIDE SEQUENCE</scope>
    <source>
        <strain evidence="2">RG-N-1a</strain>
    </source>
</reference>
<proteinExistence type="predicted"/>
<keyword evidence="3" id="KW-1185">Reference proteome</keyword>
<gene>
    <name evidence="2" type="ORF">GEU84_017415</name>
</gene>